<protein>
    <recommendedName>
        <fullName evidence="4">Transmembrane protein</fullName>
    </recommendedName>
</protein>
<organism evidence="2 3">
    <name type="scientific">Pontixanthobacter aquaemixtae</name>
    <dbReference type="NCBI Taxonomy" id="1958940"/>
    <lineage>
        <taxon>Bacteria</taxon>
        <taxon>Pseudomonadati</taxon>
        <taxon>Pseudomonadota</taxon>
        <taxon>Alphaproteobacteria</taxon>
        <taxon>Sphingomonadales</taxon>
        <taxon>Erythrobacteraceae</taxon>
        <taxon>Pontixanthobacter</taxon>
    </lineage>
</organism>
<keyword evidence="1" id="KW-1133">Transmembrane helix</keyword>
<evidence type="ECO:0008006" key="4">
    <source>
        <dbReference type="Google" id="ProtNLM"/>
    </source>
</evidence>
<feature type="transmembrane region" description="Helical" evidence="1">
    <location>
        <begin position="24"/>
        <end position="47"/>
    </location>
</feature>
<gene>
    <name evidence="2" type="ORF">GRI41_12630</name>
</gene>
<dbReference type="Proteomes" id="UP000442714">
    <property type="component" value="Unassembled WGS sequence"/>
</dbReference>
<name>A0A844ZUX3_9SPHN</name>
<feature type="transmembrane region" description="Helical" evidence="1">
    <location>
        <begin position="68"/>
        <end position="92"/>
    </location>
</feature>
<feature type="transmembrane region" description="Helical" evidence="1">
    <location>
        <begin position="104"/>
        <end position="125"/>
    </location>
</feature>
<dbReference type="EMBL" id="WTYX01000002">
    <property type="protein sequence ID" value="MXO91675.1"/>
    <property type="molecule type" value="Genomic_DNA"/>
</dbReference>
<comment type="caution">
    <text evidence="2">The sequence shown here is derived from an EMBL/GenBank/DDBJ whole genome shotgun (WGS) entry which is preliminary data.</text>
</comment>
<dbReference type="AlphaFoldDB" id="A0A844ZUX3"/>
<dbReference type="OrthoDB" id="5405464at2"/>
<proteinExistence type="predicted"/>
<reference evidence="2 3" key="1">
    <citation type="submission" date="2019-12" db="EMBL/GenBank/DDBJ databases">
        <title>Genomic-based taxomic classification of the family Erythrobacteraceae.</title>
        <authorList>
            <person name="Xu L."/>
        </authorList>
    </citation>
    <scope>NUCLEOTIDE SEQUENCE [LARGE SCALE GENOMIC DNA]</scope>
    <source>
        <strain evidence="2 3">KCTC 52763</strain>
    </source>
</reference>
<accession>A0A844ZUX3</accession>
<keyword evidence="3" id="KW-1185">Reference proteome</keyword>
<keyword evidence="1" id="KW-0812">Transmembrane</keyword>
<evidence type="ECO:0000313" key="2">
    <source>
        <dbReference type="EMBL" id="MXO91675.1"/>
    </source>
</evidence>
<evidence type="ECO:0000256" key="1">
    <source>
        <dbReference type="SAM" id="Phobius"/>
    </source>
</evidence>
<evidence type="ECO:0000313" key="3">
    <source>
        <dbReference type="Proteomes" id="UP000442714"/>
    </source>
</evidence>
<keyword evidence="1" id="KW-0472">Membrane</keyword>
<sequence>MGRQGMDDRSEAKSMTLYRPTIVAILYLLNIVLGFSVFVGLVLAYVWRSERDTQEWEKTHYTYLIRTFWIGFVVCLAMFALFFGTIFGPAAFAEPGSNYPPSETFLAAMFSGVFVGIIAAIWFCARTVLSMVKAGNQEPMPRPETWLF</sequence>